<dbReference type="InterPro" id="IPR024607">
    <property type="entry name" value="Sulfatase_CS"/>
</dbReference>
<feature type="compositionally biased region" description="Pro residues" evidence="5">
    <location>
        <begin position="506"/>
        <end position="515"/>
    </location>
</feature>
<dbReference type="Proteomes" id="UP001374893">
    <property type="component" value="Chromosome"/>
</dbReference>
<dbReference type="PROSITE" id="PS00149">
    <property type="entry name" value="SULFATASE_2"/>
    <property type="match status" value="1"/>
</dbReference>
<feature type="region of interest" description="Disordered" evidence="5">
    <location>
        <begin position="475"/>
        <end position="515"/>
    </location>
</feature>
<feature type="domain" description="Sulfatase N-terminal" evidence="6">
    <location>
        <begin position="22"/>
        <end position="385"/>
    </location>
</feature>
<keyword evidence="4" id="KW-0106">Calcium</keyword>
<keyword evidence="2" id="KW-0479">Metal-binding</keyword>
<dbReference type="Pfam" id="PF00884">
    <property type="entry name" value="Sulfatase"/>
    <property type="match status" value="1"/>
</dbReference>
<sequence>MIRELLLVATVASLGLHAAERPDIVVILADDMGYSDAGCFGGEIPTPALDRLAENGLRLTRCRNAGMCVTSRTSFLTGQWWPSGQREFGKREVLPERLQTHGYRTALIGKWHLPGHPMDHGFDHFFGFLGGFADHFGGSRDYHLDRAPFTAFGKDFYSSDAFAERAVRFVEKTDSEQPLFLYLSFQAPHNPLQAPAADIARHRGNYRQGWQAVREARFARQKKLGVVAPDAELPAAPENLPEWSALSDVQRDLEDLRMATFAAMVERLDRGVGEVVKALQASGRLDNTLIVFLSDNGTDPFSVVDAAMLKQGKLPGDRGSNYQPGLGWAYASVTPWRLYKISQHAGGVTTGAIVHWPKRLAGAGRIDHSEIHFVDLMPTLGAAAGFDAADCDGESFLPLIQGDEWQRKRPMFFQYMDNRAIRTRNWTMAEVDGSGWELFDARKDSLESRDISESRPDIVKQLASQWTAWWSSENQGKTYTPKSTAKSPHYSPQGDRGSGKRYVPSAMPPQPAPEP</sequence>
<evidence type="ECO:0000313" key="8">
    <source>
        <dbReference type="Proteomes" id="UP001374893"/>
    </source>
</evidence>
<dbReference type="InterPro" id="IPR017850">
    <property type="entry name" value="Alkaline_phosphatase_core_sf"/>
</dbReference>
<keyword evidence="3" id="KW-0378">Hydrolase</keyword>
<name>A0ABM7RJ43_9BACT</name>
<evidence type="ECO:0000313" key="7">
    <source>
        <dbReference type="EMBL" id="BCX47637.1"/>
    </source>
</evidence>
<dbReference type="EMBL" id="AP024702">
    <property type="protein sequence ID" value="BCX47637.1"/>
    <property type="molecule type" value="Genomic_DNA"/>
</dbReference>
<evidence type="ECO:0000256" key="5">
    <source>
        <dbReference type="SAM" id="MobiDB-lite"/>
    </source>
</evidence>
<dbReference type="InterPro" id="IPR050738">
    <property type="entry name" value="Sulfatase"/>
</dbReference>
<evidence type="ECO:0000259" key="6">
    <source>
        <dbReference type="Pfam" id="PF00884"/>
    </source>
</evidence>
<dbReference type="SUPFAM" id="SSF53649">
    <property type="entry name" value="Alkaline phosphatase-like"/>
    <property type="match status" value="1"/>
</dbReference>
<feature type="compositionally biased region" description="Polar residues" evidence="5">
    <location>
        <begin position="475"/>
        <end position="486"/>
    </location>
</feature>
<protein>
    <recommendedName>
        <fullName evidence="6">Sulfatase N-terminal domain-containing protein</fullName>
    </recommendedName>
</protein>
<dbReference type="PANTHER" id="PTHR42693:SF53">
    <property type="entry name" value="ENDO-4-O-SULFATASE"/>
    <property type="match status" value="1"/>
</dbReference>
<evidence type="ECO:0000256" key="4">
    <source>
        <dbReference type="ARBA" id="ARBA00022837"/>
    </source>
</evidence>
<comment type="similarity">
    <text evidence="1">Belongs to the sulfatase family.</text>
</comment>
<organism evidence="7 8">
    <name type="scientific">Haloferula helveola</name>
    <dbReference type="NCBI Taxonomy" id="490095"/>
    <lineage>
        <taxon>Bacteria</taxon>
        <taxon>Pseudomonadati</taxon>
        <taxon>Verrucomicrobiota</taxon>
        <taxon>Verrucomicrobiia</taxon>
        <taxon>Verrucomicrobiales</taxon>
        <taxon>Verrucomicrobiaceae</taxon>
        <taxon>Haloferula</taxon>
    </lineage>
</organism>
<dbReference type="Gene3D" id="3.30.1120.10">
    <property type="match status" value="1"/>
</dbReference>
<evidence type="ECO:0000256" key="1">
    <source>
        <dbReference type="ARBA" id="ARBA00008779"/>
    </source>
</evidence>
<dbReference type="RefSeq" id="WP_338689929.1">
    <property type="nucleotide sequence ID" value="NZ_AP024702.1"/>
</dbReference>
<evidence type="ECO:0000256" key="2">
    <source>
        <dbReference type="ARBA" id="ARBA00022723"/>
    </source>
</evidence>
<dbReference type="Gene3D" id="3.40.720.10">
    <property type="entry name" value="Alkaline Phosphatase, subunit A"/>
    <property type="match status" value="1"/>
</dbReference>
<reference evidence="7 8" key="1">
    <citation type="submission" date="2021-06" db="EMBL/GenBank/DDBJ databases">
        <title>Complete genome of Haloferula helveola possessing various polysaccharide degrading enzymes.</title>
        <authorList>
            <person name="Takami H."/>
            <person name="Huang C."/>
            <person name="Hamasaki K."/>
        </authorList>
    </citation>
    <scope>NUCLEOTIDE SEQUENCE [LARGE SCALE GENOMIC DNA]</scope>
    <source>
        <strain evidence="7 8">CN-1</strain>
    </source>
</reference>
<dbReference type="PANTHER" id="PTHR42693">
    <property type="entry name" value="ARYLSULFATASE FAMILY MEMBER"/>
    <property type="match status" value="1"/>
</dbReference>
<keyword evidence="8" id="KW-1185">Reference proteome</keyword>
<dbReference type="InterPro" id="IPR000917">
    <property type="entry name" value="Sulfatase_N"/>
</dbReference>
<accession>A0ABM7RJ43</accession>
<proteinExistence type="inferred from homology"/>
<gene>
    <name evidence="7" type="ORF">HAHE_15450</name>
</gene>
<evidence type="ECO:0000256" key="3">
    <source>
        <dbReference type="ARBA" id="ARBA00022801"/>
    </source>
</evidence>